<evidence type="ECO:0000256" key="9">
    <source>
        <dbReference type="RuleBase" id="RU369079"/>
    </source>
</evidence>
<keyword evidence="2 9" id="KW-0813">Transport</keyword>
<evidence type="ECO:0000256" key="6">
    <source>
        <dbReference type="ARBA" id="ARBA00022989"/>
    </source>
</evidence>
<dbReference type="InterPro" id="IPR007387">
    <property type="entry name" value="TRAP_DctQ"/>
</dbReference>
<evidence type="ECO:0000256" key="7">
    <source>
        <dbReference type="ARBA" id="ARBA00023136"/>
    </source>
</evidence>
<comment type="similarity">
    <text evidence="8 9">Belongs to the TRAP transporter small permease family.</text>
</comment>
<gene>
    <name evidence="11" type="ORF">GXW71_23125</name>
</gene>
<comment type="subcellular location">
    <subcellularLocation>
        <location evidence="1 9">Cell inner membrane</location>
        <topology evidence="1 9">Multi-pass membrane protein</topology>
    </subcellularLocation>
</comment>
<evidence type="ECO:0000313" key="11">
    <source>
        <dbReference type="EMBL" id="MBR0667269.1"/>
    </source>
</evidence>
<keyword evidence="5 9" id="KW-0812">Transmembrane</keyword>
<dbReference type="EMBL" id="JAAGBB010000032">
    <property type="protein sequence ID" value="MBR0667269.1"/>
    <property type="molecule type" value="Genomic_DNA"/>
</dbReference>
<keyword evidence="7 9" id="KW-0472">Membrane</keyword>
<reference evidence="12" key="1">
    <citation type="journal article" date="2021" name="Syst. Appl. Microbiol.">
        <title>Roseomonas hellenica sp. nov., isolated from roots of wild-growing Alkanna tinctoria.</title>
        <authorList>
            <person name="Rat A."/>
            <person name="Naranjo H.D."/>
            <person name="Lebbe L."/>
            <person name="Cnockaert M."/>
            <person name="Krigas N."/>
            <person name="Grigoriadou K."/>
            <person name="Maloupa E."/>
            <person name="Willems A."/>
        </authorList>
    </citation>
    <scope>NUCLEOTIDE SEQUENCE [LARGE SCALE GENOMIC DNA]</scope>
    <source>
        <strain evidence="12">LMG 31523</strain>
    </source>
</reference>
<evidence type="ECO:0000256" key="3">
    <source>
        <dbReference type="ARBA" id="ARBA00022475"/>
    </source>
</evidence>
<keyword evidence="6 9" id="KW-1133">Transmembrane helix</keyword>
<dbReference type="Proteomes" id="UP001196870">
    <property type="component" value="Unassembled WGS sequence"/>
</dbReference>
<dbReference type="PANTHER" id="PTHR35011:SF11">
    <property type="entry name" value="TRAP TRANSPORTER SMALL PERMEASE PROTEIN"/>
    <property type="match status" value="1"/>
</dbReference>
<comment type="caution">
    <text evidence="11">The sequence shown here is derived from an EMBL/GenBank/DDBJ whole genome shotgun (WGS) entry which is preliminary data.</text>
</comment>
<dbReference type="RefSeq" id="WP_211855049.1">
    <property type="nucleotide sequence ID" value="NZ_JAAGBB010000032.1"/>
</dbReference>
<sequence length="171" mass="18193">MRGLSRALDLVSGAVIAVAGVALVALVAMMGWAVFGRYVMNDTPTWVERGATLTIVAIALPVAAVGVRERFHLSVLGIRESLPRAWQRWIAIGCDLAVGAFGLGMAVWGHELVAMVAPFKVPLLGISQAWTYWPLVLSGGLTAVFALEQVVLGLIRTEGPEQRGVTAAFLE</sequence>
<evidence type="ECO:0000256" key="5">
    <source>
        <dbReference type="ARBA" id="ARBA00022692"/>
    </source>
</evidence>
<feature type="transmembrane region" description="Helical" evidence="9">
    <location>
        <begin position="130"/>
        <end position="155"/>
    </location>
</feature>
<evidence type="ECO:0000256" key="4">
    <source>
        <dbReference type="ARBA" id="ARBA00022519"/>
    </source>
</evidence>
<comment type="function">
    <text evidence="9">Part of the tripartite ATP-independent periplasmic (TRAP) transport system.</text>
</comment>
<keyword evidence="3" id="KW-1003">Cell membrane</keyword>
<organism evidence="11 12">
    <name type="scientific">Plastoroseomonas hellenica</name>
    <dbReference type="NCBI Taxonomy" id="2687306"/>
    <lineage>
        <taxon>Bacteria</taxon>
        <taxon>Pseudomonadati</taxon>
        <taxon>Pseudomonadota</taxon>
        <taxon>Alphaproteobacteria</taxon>
        <taxon>Acetobacterales</taxon>
        <taxon>Acetobacteraceae</taxon>
        <taxon>Plastoroseomonas</taxon>
    </lineage>
</organism>
<proteinExistence type="inferred from homology"/>
<feature type="transmembrane region" description="Helical" evidence="9">
    <location>
        <begin position="50"/>
        <end position="68"/>
    </location>
</feature>
<feature type="transmembrane region" description="Helical" evidence="9">
    <location>
        <begin position="89"/>
        <end position="110"/>
    </location>
</feature>
<name>A0ABS5F430_9PROT</name>
<dbReference type="InterPro" id="IPR055348">
    <property type="entry name" value="DctQ"/>
</dbReference>
<evidence type="ECO:0000256" key="8">
    <source>
        <dbReference type="ARBA" id="ARBA00038436"/>
    </source>
</evidence>
<evidence type="ECO:0000256" key="1">
    <source>
        <dbReference type="ARBA" id="ARBA00004429"/>
    </source>
</evidence>
<dbReference type="Pfam" id="PF04290">
    <property type="entry name" value="DctQ"/>
    <property type="match status" value="1"/>
</dbReference>
<evidence type="ECO:0000313" key="12">
    <source>
        <dbReference type="Proteomes" id="UP001196870"/>
    </source>
</evidence>
<feature type="transmembrane region" description="Helical" evidence="9">
    <location>
        <begin position="7"/>
        <end position="30"/>
    </location>
</feature>
<accession>A0ABS5F430</accession>
<keyword evidence="4 9" id="KW-0997">Cell inner membrane</keyword>
<evidence type="ECO:0000256" key="2">
    <source>
        <dbReference type="ARBA" id="ARBA00022448"/>
    </source>
</evidence>
<evidence type="ECO:0000259" key="10">
    <source>
        <dbReference type="Pfam" id="PF04290"/>
    </source>
</evidence>
<dbReference type="PANTHER" id="PTHR35011">
    <property type="entry name" value="2,3-DIKETO-L-GULONATE TRAP TRANSPORTER SMALL PERMEASE PROTEIN YIAM"/>
    <property type="match status" value="1"/>
</dbReference>
<protein>
    <recommendedName>
        <fullName evidence="9">TRAP transporter small permease protein</fullName>
    </recommendedName>
</protein>
<comment type="subunit">
    <text evidence="9">The complex comprises the extracytoplasmic solute receptor protein and the two transmembrane proteins.</text>
</comment>
<keyword evidence="12" id="KW-1185">Reference proteome</keyword>
<feature type="domain" description="Tripartite ATP-independent periplasmic transporters DctQ component" evidence="10">
    <location>
        <begin position="26"/>
        <end position="153"/>
    </location>
</feature>